<dbReference type="PROSITE" id="PS50888">
    <property type="entry name" value="BHLH"/>
    <property type="match status" value="1"/>
</dbReference>
<dbReference type="Pfam" id="PF00989">
    <property type="entry name" value="PAS"/>
    <property type="match status" value="1"/>
</dbReference>
<dbReference type="FunFam" id="4.10.280.10:FF:000024">
    <property type="entry name" value="Aryl hydrocarbon receptor 2"/>
    <property type="match status" value="1"/>
</dbReference>
<dbReference type="InterPro" id="IPR035965">
    <property type="entry name" value="PAS-like_dom_sf"/>
</dbReference>
<keyword evidence="9" id="KW-0090">Biological rhythms</keyword>
<evidence type="ECO:0000256" key="7">
    <source>
        <dbReference type="ARBA" id="ARBA00022765"/>
    </source>
</evidence>
<dbReference type="InterPro" id="IPR011598">
    <property type="entry name" value="bHLH_dom"/>
</dbReference>
<proteinExistence type="predicted"/>
<dbReference type="Ensembl" id="ENSCCRT00010034248.1">
    <property type="protein sequence ID" value="ENSCCRP00010031191.1"/>
    <property type="gene ID" value="ENSCCRG00010013332.1"/>
</dbReference>
<keyword evidence="4" id="KW-0963">Cytoplasm</keyword>
<evidence type="ECO:0000313" key="17">
    <source>
        <dbReference type="Ensembl" id="ENSCCRP00010031194.1"/>
    </source>
</evidence>
<evidence type="ECO:0000259" key="16">
    <source>
        <dbReference type="PROSITE" id="PS50888"/>
    </source>
</evidence>
<keyword evidence="18" id="KW-1185">Reference proteome</keyword>
<dbReference type="InterPro" id="IPR036638">
    <property type="entry name" value="HLH_DNA-bd_sf"/>
</dbReference>
<evidence type="ECO:0000256" key="1">
    <source>
        <dbReference type="ARBA" id="ARBA00004123"/>
    </source>
</evidence>
<dbReference type="GO" id="GO:0048513">
    <property type="term" value="P:animal organ development"/>
    <property type="evidence" value="ECO:0007669"/>
    <property type="project" value="UniProtKB-ARBA"/>
</dbReference>
<dbReference type="GO" id="GO:0046983">
    <property type="term" value="F:protein dimerization activity"/>
    <property type="evidence" value="ECO:0007669"/>
    <property type="project" value="InterPro"/>
</dbReference>
<dbReference type="CDD" id="cd19696">
    <property type="entry name" value="bHLH-PAS_AhR_like"/>
    <property type="match status" value="1"/>
</dbReference>
<dbReference type="SMART" id="SM00353">
    <property type="entry name" value="HLH"/>
    <property type="match status" value="1"/>
</dbReference>
<dbReference type="Pfam" id="PF08447">
    <property type="entry name" value="PAS_3"/>
    <property type="match status" value="1"/>
</dbReference>
<dbReference type="GO" id="GO:1904613">
    <property type="term" value="P:cellular response to 2,3,7,8-tetrachlorodibenzodioxine"/>
    <property type="evidence" value="ECO:0007669"/>
    <property type="project" value="UniProtKB-ARBA"/>
</dbReference>
<evidence type="ECO:0000256" key="11">
    <source>
        <dbReference type="ARBA" id="ARBA00023159"/>
    </source>
</evidence>
<protein>
    <recommendedName>
        <fullName evidence="3">Aryl hydrocarbon receptor</fullName>
    </recommendedName>
</protein>
<feature type="domain" description="BHLH" evidence="16">
    <location>
        <begin position="125"/>
        <end position="178"/>
    </location>
</feature>
<dbReference type="Ensembl" id="ENSCCRT00010034251.1">
    <property type="protein sequence ID" value="ENSCCRP00010031194.1"/>
    <property type="gene ID" value="ENSCCRG00010013332.1"/>
</dbReference>
<evidence type="ECO:0000256" key="3">
    <source>
        <dbReference type="ARBA" id="ARBA00015909"/>
    </source>
</evidence>
<dbReference type="Proteomes" id="UP000694427">
    <property type="component" value="Unplaced"/>
</dbReference>
<evidence type="ECO:0000313" key="18">
    <source>
        <dbReference type="Proteomes" id="UP000694427"/>
    </source>
</evidence>
<dbReference type="FunFam" id="3.30.450.20:FF:000019">
    <property type="entry name" value="Aryl hydrocarbon receptor 1"/>
    <property type="match status" value="1"/>
</dbReference>
<evidence type="ECO:0000256" key="9">
    <source>
        <dbReference type="ARBA" id="ARBA00023108"/>
    </source>
</evidence>
<keyword evidence="12" id="KW-0804">Transcription</keyword>
<dbReference type="SMART" id="SM00091">
    <property type="entry name" value="PAS"/>
    <property type="match status" value="2"/>
</dbReference>
<evidence type="ECO:0000256" key="13">
    <source>
        <dbReference type="ARBA" id="ARBA00023242"/>
    </source>
</evidence>
<dbReference type="SUPFAM" id="SSF55785">
    <property type="entry name" value="PYP-like sensor domain (PAS domain)"/>
    <property type="match status" value="2"/>
</dbReference>
<dbReference type="GO" id="GO:0000976">
    <property type="term" value="F:transcription cis-regulatory region binding"/>
    <property type="evidence" value="ECO:0007669"/>
    <property type="project" value="TreeGrafter"/>
</dbReference>
<dbReference type="PROSITE" id="PS50112">
    <property type="entry name" value="PAS"/>
    <property type="match status" value="1"/>
</dbReference>
<comment type="subcellular location">
    <subcellularLocation>
        <location evidence="2">Cytoplasm</location>
    </subcellularLocation>
    <subcellularLocation>
        <location evidence="1">Nucleus</location>
    </subcellularLocation>
</comment>
<evidence type="ECO:0000256" key="10">
    <source>
        <dbReference type="ARBA" id="ARBA00023125"/>
    </source>
</evidence>
<dbReference type="GO" id="GO:0004879">
    <property type="term" value="F:nuclear receptor activity"/>
    <property type="evidence" value="ECO:0007669"/>
    <property type="project" value="TreeGrafter"/>
</dbReference>
<keyword evidence="8" id="KW-0805">Transcription regulation</keyword>
<name>A0A8C1QCY3_CYPCA</name>
<dbReference type="Gene3D" id="3.30.450.20">
    <property type="entry name" value="PAS domain"/>
    <property type="match status" value="2"/>
</dbReference>
<dbReference type="InterPro" id="IPR013767">
    <property type="entry name" value="PAS_fold"/>
</dbReference>
<dbReference type="GO" id="GO:0005634">
    <property type="term" value="C:nucleus"/>
    <property type="evidence" value="ECO:0007669"/>
    <property type="project" value="UniProtKB-SubCell"/>
</dbReference>
<dbReference type="GO" id="GO:0005737">
    <property type="term" value="C:cytoplasm"/>
    <property type="evidence" value="ECO:0007669"/>
    <property type="project" value="UniProtKB-SubCell"/>
</dbReference>
<dbReference type="CDD" id="cd00130">
    <property type="entry name" value="PAS"/>
    <property type="match status" value="2"/>
</dbReference>
<dbReference type="PANTHER" id="PTHR10649:SF17">
    <property type="entry name" value="ARYL HYDROCARBON RECEPTOR 2"/>
    <property type="match status" value="1"/>
</dbReference>
<keyword evidence="7" id="KW-0013">ADP-ribosylation</keyword>
<evidence type="ECO:0000256" key="14">
    <source>
        <dbReference type="SAM" id="MobiDB-lite"/>
    </source>
</evidence>
<sequence length="1127" mass="125072">MTDRKKQKRKKENLLSSRHRHSPWRFRTFGNFSSSFYAAFGLKNRRRQELHLDWTYSPLCLCICERIYLNNAQFYRHLKETEGILDASHILNPSQRHQTIMSGGIGIYAVKKRKKPVQKIPKPPPPDGVKSNPSKRHRDRLNSELDKLTNLLPFSEDVRARLDKLSVLRLSVGYLKVKSFFSATVKKTGGNGWINDRSGTFGGNGQSTTSLDGVSFSEGELLLQALNGFVLVTTAEGYVFYASPTIQDYLGFHQSDVVHQSVFELIHTDDRAMFRRQLHFALNPTSCDGIDGSDAIQSSSDITRDMINYNPQHIPPENSSFLERSFCCRFRCLLDNSSGFLALNFQGRLKYLHGQNKLAEDGTLTHPQLALFVIATPLQPPSILEIRSKTLLFQTKHKLDFTPLGVDTRGKVVLGYTEIELCMRGSGYQFIHAADMMHCADNHVRMIKTGESGLTVFRLLTKGGTWIWVQSNARLVYKGGRPDFIIARQRALTNEEGEEHLRQRKLQLPFSCPTGEGVLYETGPTLDIADIQNPSKGQKMHKPPSLDPDSLLGCMLKQDHSVYTNNNDPNSQFTLDKAFRDSHALLNVPGNNWQPSALNTVAGIKEESVVKDMMESLQQIIGDNSICGLQDFDVDESDLKEWENALLRMNYNNEMELNEIITDDILSYVEDALFKGNGIQLPEQLKSQGSFVEVPECLPEMELQNNLAVNQEFNSQADILGRSPGAGGYIGMNIQDEVDASSPGRGMVKLTHMVPQMLPGNTFVQSFGLEEATQKMPCNNNIMLNPSLAMQQPTQVRLGLQGAMQENGMVPCGQRNLQTGNQPHHNTMTLPLQSPLLQGTSAQPMGFNGQNSLPQQPSISQNPQWVSDSNNMMDNLLNSCTRNISGVQDAGLHSGPTPQLQGQFSLHTQNAANPGLPSWQQSQPQQVSKSFSSGQQNMTDFIGQVTGFQRDLLGELMSHTNAQGLGSGFLPQTTANSIYPQQGEMINNSPHQTTNSCMFTGTPQPSVNGIKYGSADPISSVSSCQRAKALVTQSPTQASCYYQRGPSESIVGSSVIPQEDTNISPMTCRVPLGLTPENILAQQYLSCNGQTQIANRPLKEKGTLHFPTLANGTTYFTENNQSNCCDY</sequence>
<evidence type="ECO:0000256" key="6">
    <source>
        <dbReference type="ARBA" id="ARBA00022737"/>
    </source>
</evidence>
<keyword evidence="6" id="KW-0677">Repeat</keyword>
<evidence type="ECO:0000256" key="4">
    <source>
        <dbReference type="ARBA" id="ARBA00022490"/>
    </source>
</evidence>
<dbReference type="SMART" id="SM00086">
    <property type="entry name" value="PAC"/>
    <property type="match status" value="1"/>
</dbReference>
<dbReference type="Pfam" id="PF00010">
    <property type="entry name" value="HLH"/>
    <property type="match status" value="1"/>
</dbReference>
<dbReference type="Gene3D" id="4.10.280.10">
    <property type="entry name" value="Helix-loop-helix DNA-binding domain"/>
    <property type="match status" value="1"/>
</dbReference>
<keyword evidence="11" id="KW-0010">Activator</keyword>
<reference evidence="17" key="1">
    <citation type="submission" date="2025-05" db="UniProtKB">
        <authorList>
            <consortium name="Ensembl"/>
        </authorList>
    </citation>
    <scope>IDENTIFICATION</scope>
</reference>
<dbReference type="InterPro" id="IPR039091">
    <property type="entry name" value="AHR/AHRR"/>
</dbReference>
<dbReference type="GO" id="GO:0034751">
    <property type="term" value="C:aryl hydrocarbon receptor complex"/>
    <property type="evidence" value="ECO:0007669"/>
    <property type="project" value="TreeGrafter"/>
</dbReference>
<dbReference type="InterPro" id="IPR000014">
    <property type="entry name" value="PAS"/>
</dbReference>
<feature type="domain" description="PAS" evidence="15">
    <location>
        <begin position="215"/>
        <end position="285"/>
    </location>
</feature>
<accession>A0A8C1QCY3</accession>
<organism evidence="17 18">
    <name type="scientific">Cyprinus carpio</name>
    <name type="common">Common carp</name>
    <dbReference type="NCBI Taxonomy" id="7962"/>
    <lineage>
        <taxon>Eukaryota</taxon>
        <taxon>Metazoa</taxon>
        <taxon>Chordata</taxon>
        <taxon>Craniata</taxon>
        <taxon>Vertebrata</taxon>
        <taxon>Euteleostomi</taxon>
        <taxon>Actinopterygii</taxon>
        <taxon>Neopterygii</taxon>
        <taxon>Teleostei</taxon>
        <taxon>Ostariophysi</taxon>
        <taxon>Cypriniformes</taxon>
        <taxon>Cyprinidae</taxon>
        <taxon>Cyprininae</taxon>
        <taxon>Cyprinus</taxon>
    </lineage>
</organism>
<dbReference type="PANTHER" id="PTHR10649">
    <property type="entry name" value="ARYL HYDROCARBON RECEPTOR"/>
    <property type="match status" value="1"/>
</dbReference>
<keyword evidence="13" id="KW-0539">Nucleus</keyword>
<dbReference type="GO" id="GO:0048511">
    <property type="term" value="P:rhythmic process"/>
    <property type="evidence" value="ECO:0007669"/>
    <property type="project" value="UniProtKB-KW"/>
</dbReference>
<keyword evidence="10" id="KW-0238">DNA-binding</keyword>
<evidence type="ECO:0000259" key="15">
    <source>
        <dbReference type="PROSITE" id="PS50112"/>
    </source>
</evidence>
<dbReference type="SUPFAM" id="SSF47459">
    <property type="entry name" value="HLH, helix-loop-helix DNA-binding domain"/>
    <property type="match status" value="1"/>
</dbReference>
<evidence type="ECO:0000256" key="8">
    <source>
        <dbReference type="ARBA" id="ARBA00023015"/>
    </source>
</evidence>
<evidence type="ECO:0000256" key="5">
    <source>
        <dbReference type="ARBA" id="ARBA00022491"/>
    </source>
</evidence>
<dbReference type="AlphaFoldDB" id="A0A8C1QCY3"/>
<dbReference type="FunFam" id="3.30.450.20:FF:000035">
    <property type="entry name" value="Aryl hydrocarbon receptor"/>
    <property type="match status" value="1"/>
</dbReference>
<evidence type="ECO:0000256" key="12">
    <source>
        <dbReference type="ARBA" id="ARBA00023163"/>
    </source>
</evidence>
<dbReference type="InterPro" id="IPR001610">
    <property type="entry name" value="PAC"/>
</dbReference>
<feature type="region of interest" description="Disordered" evidence="14">
    <location>
        <begin position="114"/>
        <end position="138"/>
    </location>
</feature>
<evidence type="ECO:0000256" key="2">
    <source>
        <dbReference type="ARBA" id="ARBA00004496"/>
    </source>
</evidence>
<keyword evidence="5" id="KW-0678">Repressor</keyword>
<dbReference type="InterPro" id="IPR013655">
    <property type="entry name" value="PAS_fold_3"/>
</dbReference>
<dbReference type="GO" id="GO:0006805">
    <property type="term" value="P:xenobiotic metabolic process"/>
    <property type="evidence" value="ECO:0007669"/>
    <property type="project" value="InterPro"/>
</dbReference>